<feature type="transmembrane region" description="Helical" evidence="2">
    <location>
        <begin position="141"/>
        <end position="161"/>
    </location>
</feature>
<dbReference type="AlphaFoldDB" id="A0A2V0P9C7"/>
<feature type="region of interest" description="Disordered" evidence="1">
    <location>
        <begin position="1"/>
        <end position="82"/>
    </location>
</feature>
<evidence type="ECO:0000313" key="3">
    <source>
        <dbReference type="EMBL" id="GBF96446.1"/>
    </source>
</evidence>
<dbReference type="FunCoup" id="A0A2V0P9C7">
    <property type="interactions" value="579"/>
</dbReference>
<feature type="compositionally biased region" description="Pro residues" evidence="1">
    <location>
        <begin position="50"/>
        <end position="63"/>
    </location>
</feature>
<feature type="transmembrane region" description="Helical" evidence="2">
    <location>
        <begin position="280"/>
        <end position="301"/>
    </location>
</feature>
<feature type="compositionally biased region" description="Low complexity" evidence="1">
    <location>
        <begin position="37"/>
        <end position="49"/>
    </location>
</feature>
<feature type="compositionally biased region" description="Low complexity" evidence="1">
    <location>
        <begin position="64"/>
        <end position="74"/>
    </location>
</feature>
<accession>A0A2V0P9C7</accession>
<feature type="transmembrane region" description="Helical" evidence="2">
    <location>
        <begin position="195"/>
        <end position="216"/>
    </location>
</feature>
<feature type="compositionally biased region" description="Low complexity" evidence="1">
    <location>
        <begin position="8"/>
        <end position="24"/>
    </location>
</feature>
<feature type="transmembrane region" description="Helical" evidence="2">
    <location>
        <begin position="91"/>
        <end position="112"/>
    </location>
</feature>
<feature type="transmembrane region" description="Helical" evidence="2">
    <location>
        <begin position="313"/>
        <end position="333"/>
    </location>
</feature>
<keyword evidence="2" id="KW-0812">Transmembrane</keyword>
<evidence type="ECO:0008006" key="5">
    <source>
        <dbReference type="Google" id="ProtNLM"/>
    </source>
</evidence>
<dbReference type="PANTHER" id="PTHR36009:SF3">
    <property type="entry name" value="TRANSMEMBRANE PROTEIN"/>
    <property type="match status" value="1"/>
</dbReference>
<evidence type="ECO:0000313" key="4">
    <source>
        <dbReference type="Proteomes" id="UP000247498"/>
    </source>
</evidence>
<reference evidence="3 4" key="1">
    <citation type="journal article" date="2018" name="Sci. Rep.">
        <title>Raphidocelis subcapitata (=Pseudokirchneriella subcapitata) provides an insight into genome evolution and environmental adaptations in the Sphaeropleales.</title>
        <authorList>
            <person name="Suzuki S."/>
            <person name="Yamaguchi H."/>
            <person name="Nakajima N."/>
            <person name="Kawachi M."/>
        </authorList>
    </citation>
    <scope>NUCLEOTIDE SEQUENCE [LARGE SCALE GENOMIC DNA]</scope>
    <source>
        <strain evidence="3 4">NIES-35</strain>
    </source>
</reference>
<dbReference type="OrthoDB" id="47210at2759"/>
<protein>
    <recommendedName>
        <fullName evidence="5">DUF2834 domain-containing protein</fullName>
    </recommendedName>
</protein>
<feature type="transmembrane region" description="Helical" evidence="2">
    <location>
        <begin position="236"/>
        <end position="259"/>
    </location>
</feature>
<name>A0A2V0P9C7_9CHLO</name>
<gene>
    <name evidence="3" type="ORF">Rsub_09245</name>
</gene>
<dbReference type="PANTHER" id="PTHR36009">
    <property type="match status" value="1"/>
</dbReference>
<organism evidence="3 4">
    <name type="scientific">Raphidocelis subcapitata</name>
    <dbReference type="NCBI Taxonomy" id="307507"/>
    <lineage>
        <taxon>Eukaryota</taxon>
        <taxon>Viridiplantae</taxon>
        <taxon>Chlorophyta</taxon>
        <taxon>core chlorophytes</taxon>
        <taxon>Chlorophyceae</taxon>
        <taxon>CS clade</taxon>
        <taxon>Sphaeropleales</taxon>
        <taxon>Selenastraceae</taxon>
        <taxon>Raphidocelis</taxon>
    </lineage>
</organism>
<dbReference type="Proteomes" id="UP000247498">
    <property type="component" value="Unassembled WGS sequence"/>
</dbReference>
<keyword evidence="4" id="KW-1185">Reference proteome</keyword>
<sequence>MQRLQGKVAGRTAPTAARRLAAVGLPRPAPCQRLRRAGPAGAAARGLPAPAAPQPRRPAPPARGPVAGAAAAVKQGGGGGGGGGEEGGNGLLISGALLALWAGLMGYVFFLAPNQTPTIDAFIVQKLVGLKQEDPYQVNTVFAALFNAMGIYPLIYAALLIPAARSNNKARGGPLNPFRGPGAGRAAPLLPAWPFVTASVFLGAYALIPYMALWSPKEPPQQLPPPKEELEGWNRLYMRGAETAVLPGLLAAGAAFYLFQAATAGGQAWYDYMRLFDQSRLVHATSIDFALCTLLAPFWMANDAEGRNWEQRGTLLPVLSVLPLLGPSLYLLLRPKTDTSAP</sequence>
<comment type="caution">
    <text evidence="3">The sequence shown here is derived from an EMBL/GenBank/DDBJ whole genome shotgun (WGS) entry which is preliminary data.</text>
</comment>
<dbReference type="InParanoid" id="A0A2V0P9C7"/>
<keyword evidence="2" id="KW-1133">Transmembrane helix</keyword>
<evidence type="ECO:0000256" key="1">
    <source>
        <dbReference type="SAM" id="MobiDB-lite"/>
    </source>
</evidence>
<keyword evidence="2" id="KW-0472">Membrane</keyword>
<proteinExistence type="predicted"/>
<evidence type="ECO:0000256" key="2">
    <source>
        <dbReference type="SAM" id="Phobius"/>
    </source>
</evidence>
<dbReference type="EMBL" id="BDRX01000080">
    <property type="protein sequence ID" value="GBF96446.1"/>
    <property type="molecule type" value="Genomic_DNA"/>
</dbReference>